<evidence type="ECO:0000313" key="6">
    <source>
        <dbReference type="EMBL" id="UYG16180.1"/>
    </source>
</evidence>
<accession>A0ABY6FZ37</accession>
<dbReference type="PROSITE" id="PS50931">
    <property type="entry name" value="HTH_LYSR"/>
    <property type="match status" value="1"/>
</dbReference>
<reference evidence="6" key="1">
    <citation type="submission" date="2022-10" db="EMBL/GenBank/DDBJ databases">
        <title>Whole-Genome Sequencing of Brachybacterium huguangmaarense BRM-3, Isolated from Betula schmidtii.</title>
        <authorList>
            <person name="Haam D."/>
        </authorList>
    </citation>
    <scope>NUCLEOTIDE SEQUENCE</scope>
    <source>
        <strain evidence="6">BRM-3</strain>
    </source>
</reference>
<protein>
    <submittedName>
        <fullName evidence="6">LysR family transcriptional regulator</fullName>
    </submittedName>
</protein>
<dbReference type="SUPFAM" id="SSF46785">
    <property type="entry name" value="Winged helix' DNA-binding domain"/>
    <property type="match status" value="1"/>
</dbReference>
<sequence>MLNVQRLRMLSELHRLGTLAEVARSLSYSPSAVSQQLAILEKEAGVTLLEKSGRRVRLTDAALGLVGHADAVLERLERAEAELASTRPEIAGTLRVASFQTPLLSIAPPALTLLAREHPALLVTITQRELAAAHDGLLAHDFDVILGEEFPGVHEPLRPGVDREELVSDPLLLVLPRTGPWSRPRSLAELADAPWALDPAQTPTGLWARSALRAAGFEPDVRFDSPDPLLQAHLVRSGHAAALIPSLIAGQHLAGTHLRRLPGNPQRLIYTSVRAGRAEHPAIRAFRTALQASAREEAPVIDSREIPLGV</sequence>
<dbReference type="RefSeq" id="WP_263593393.1">
    <property type="nucleotide sequence ID" value="NZ_CP107020.1"/>
</dbReference>
<feature type="domain" description="HTH lysR-type" evidence="5">
    <location>
        <begin position="2"/>
        <end position="59"/>
    </location>
</feature>
<dbReference type="Pfam" id="PF03466">
    <property type="entry name" value="LysR_substrate"/>
    <property type="match status" value="1"/>
</dbReference>
<evidence type="ECO:0000259" key="5">
    <source>
        <dbReference type="PROSITE" id="PS50931"/>
    </source>
</evidence>
<evidence type="ECO:0000256" key="2">
    <source>
        <dbReference type="ARBA" id="ARBA00023015"/>
    </source>
</evidence>
<evidence type="ECO:0000256" key="3">
    <source>
        <dbReference type="ARBA" id="ARBA00023125"/>
    </source>
</evidence>
<dbReference type="Gene3D" id="3.40.190.290">
    <property type="match status" value="1"/>
</dbReference>
<dbReference type="PANTHER" id="PTHR30346:SF29">
    <property type="entry name" value="LYSR SUBSTRATE-BINDING"/>
    <property type="match status" value="1"/>
</dbReference>
<dbReference type="InterPro" id="IPR036390">
    <property type="entry name" value="WH_DNA-bd_sf"/>
</dbReference>
<dbReference type="SUPFAM" id="SSF53850">
    <property type="entry name" value="Periplasmic binding protein-like II"/>
    <property type="match status" value="1"/>
</dbReference>
<evidence type="ECO:0000256" key="1">
    <source>
        <dbReference type="ARBA" id="ARBA00009437"/>
    </source>
</evidence>
<keyword evidence="2" id="KW-0805">Transcription regulation</keyword>
<dbReference type="InterPro" id="IPR000847">
    <property type="entry name" value="LysR_HTH_N"/>
</dbReference>
<dbReference type="EMBL" id="CP107020">
    <property type="protein sequence ID" value="UYG16180.1"/>
    <property type="molecule type" value="Genomic_DNA"/>
</dbReference>
<keyword evidence="4" id="KW-0804">Transcription</keyword>
<keyword evidence="7" id="KW-1185">Reference proteome</keyword>
<evidence type="ECO:0000313" key="7">
    <source>
        <dbReference type="Proteomes" id="UP001164305"/>
    </source>
</evidence>
<gene>
    <name evidence="6" type="ORF">BRM3_11200</name>
</gene>
<dbReference type="Gene3D" id="1.10.10.10">
    <property type="entry name" value="Winged helix-like DNA-binding domain superfamily/Winged helix DNA-binding domain"/>
    <property type="match status" value="1"/>
</dbReference>
<keyword evidence="3" id="KW-0238">DNA-binding</keyword>
<comment type="similarity">
    <text evidence="1">Belongs to the LysR transcriptional regulatory family.</text>
</comment>
<dbReference type="InterPro" id="IPR005119">
    <property type="entry name" value="LysR_subst-bd"/>
</dbReference>
<dbReference type="Proteomes" id="UP001164305">
    <property type="component" value="Chromosome"/>
</dbReference>
<evidence type="ECO:0000256" key="4">
    <source>
        <dbReference type="ARBA" id="ARBA00023163"/>
    </source>
</evidence>
<name>A0ABY6FZ37_9MICO</name>
<dbReference type="InterPro" id="IPR011991">
    <property type="entry name" value="ArsR-like_HTH"/>
</dbReference>
<dbReference type="CDD" id="cd00090">
    <property type="entry name" value="HTH_ARSR"/>
    <property type="match status" value="1"/>
</dbReference>
<dbReference type="PANTHER" id="PTHR30346">
    <property type="entry name" value="TRANSCRIPTIONAL DUAL REGULATOR HCAR-RELATED"/>
    <property type="match status" value="1"/>
</dbReference>
<organism evidence="6 7">
    <name type="scientific">Brachybacterium huguangmaarense</name>
    <dbReference type="NCBI Taxonomy" id="1652028"/>
    <lineage>
        <taxon>Bacteria</taxon>
        <taxon>Bacillati</taxon>
        <taxon>Actinomycetota</taxon>
        <taxon>Actinomycetes</taxon>
        <taxon>Micrococcales</taxon>
        <taxon>Dermabacteraceae</taxon>
        <taxon>Brachybacterium</taxon>
    </lineage>
</organism>
<dbReference type="InterPro" id="IPR036388">
    <property type="entry name" value="WH-like_DNA-bd_sf"/>
</dbReference>
<proteinExistence type="inferred from homology"/>
<dbReference type="Pfam" id="PF00126">
    <property type="entry name" value="HTH_1"/>
    <property type="match status" value="1"/>
</dbReference>